<keyword evidence="5" id="KW-0926">Vacuole</keyword>
<dbReference type="SUPFAM" id="SSF56300">
    <property type="entry name" value="Metallo-dependent phosphatases"/>
    <property type="match status" value="1"/>
</dbReference>
<keyword evidence="10 13" id="KW-0472">Membrane</keyword>
<protein>
    <recommendedName>
        <fullName evidence="4">Endopolyphosphatase</fullName>
        <ecNumber evidence="3">3.6.1.10</ecNumber>
    </recommendedName>
</protein>
<keyword evidence="6 13" id="KW-0812">Transmembrane</keyword>
<evidence type="ECO:0000256" key="7">
    <source>
        <dbReference type="ARBA" id="ARBA00022801"/>
    </source>
</evidence>
<accession>A0A1D2VEC6</accession>
<feature type="region of interest" description="Disordered" evidence="12">
    <location>
        <begin position="594"/>
        <end position="617"/>
    </location>
</feature>
<keyword evidence="9 13" id="KW-1133">Transmembrane helix</keyword>
<dbReference type="GO" id="GO:0006798">
    <property type="term" value="P:polyphosphate catabolic process"/>
    <property type="evidence" value="ECO:0007669"/>
    <property type="project" value="EnsemblFungi"/>
</dbReference>
<dbReference type="InterPro" id="IPR012358">
    <property type="entry name" value="EndopolyPtase_N1"/>
</dbReference>
<evidence type="ECO:0000256" key="10">
    <source>
        <dbReference type="ARBA" id="ARBA00023136"/>
    </source>
</evidence>
<keyword evidence="7" id="KW-0378">Hydrolase</keyword>
<dbReference type="GO" id="GO:0000329">
    <property type="term" value="C:fungal-type vacuole membrane"/>
    <property type="evidence" value="ECO:0007669"/>
    <property type="project" value="EnsemblFungi"/>
</dbReference>
<evidence type="ECO:0000256" key="5">
    <source>
        <dbReference type="ARBA" id="ARBA00022554"/>
    </source>
</evidence>
<dbReference type="PIRSF" id="PIRSF027093">
    <property type="entry name" value="EndopolyPtase_N1"/>
    <property type="match status" value="1"/>
</dbReference>
<keyword evidence="11" id="KW-0325">Glycoprotein</keyword>
<comment type="similarity">
    <text evidence="2">Belongs to the endopolyphosphatase PPN1 family.</text>
</comment>
<dbReference type="RefSeq" id="XP_020046177.1">
    <property type="nucleotide sequence ID" value="XM_020193630.1"/>
</dbReference>
<evidence type="ECO:0000256" key="13">
    <source>
        <dbReference type="SAM" id="Phobius"/>
    </source>
</evidence>
<evidence type="ECO:0000256" key="12">
    <source>
        <dbReference type="SAM" id="MobiDB-lite"/>
    </source>
</evidence>
<proteinExistence type="inferred from homology"/>
<dbReference type="EMBL" id="KV454484">
    <property type="protein sequence ID" value="ODV59870.1"/>
    <property type="molecule type" value="Genomic_DNA"/>
</dbReference>
<dbReference type="EC" id="3.6.1.10" evidence="3"/>
<dbReference type="GO" id="GO:0004309">
    <property type="term" value="F:exopolyphosphatase activity"/>
    <property type="evidence" value="ECO:0007669"/>
    <property type="project" value="EnsemblFungi"/>
</dbReference>
<dbReference type="GO" id="GO:0008081">
    <property type="term" value="F:phosphoric diester hydrolase activity"/>
    <property type="evidence" value="ECO:0007669"/>
    <property type="project" value="TreeGrafter"/>
</dbReference>
<sequence length="648" mass="74982">MDLLPENEKAVSIDSTSVCQTKHSGTCKLKKLIAFFVSISTLFLVSIVSLNKLGHLPLNANILSGDQVDRPHNINNDNVKVSKISKYYYTDEQLKELESLKLSTNNNPVLIEKSDGSTQVIHGRFLHITDLHPDPHYVPNSSFKSACHRGEGQSSKYGDAILGCDSPLILVEDTIDWVEKNLKDKIDFIVWTGDNVRHDNDRAIPRYEHDIFELNQNISNLFYNSFKNKDSIDPRDLLVKLIPSLGNNDVYPHNLFSPGPTLQSRQLWKIWERFVSNDQYHVFENGVYFFSEIIPNHLAVLSINTLFLFKSNPLVDNCDNRKQPGYKLFTWLGVTLKELRRRNMKVWMTGHVPPIPKNYDYTCYNKYVSWTYEYRDIIIGGLYGHMNIDHFVPLDALETYNYYNQLSISKNNSQIHDLKALFPDFIDEINEITNTQLFHLDSYHDFINNYEHFPHSSNDFDIMGGTPVGKVDYMDTVRKSFYSKIKSKKADSFNSSERYSIVHITASVIPTFNPGIRIWEYNISGLDNEFSALSSPNYDPWPVFFKNAEINLKNEYPDIFPDNDSEYFDHFINRNLYDDNDDDDNENYDNTDNYITSDVLKDPSVPPKKPDDIEAGPAYNPQLFTPLKYAQYYLDLESINKGKKDFGY</sequence>
<organism evidence="14 15">
    <name type="scientific">Ascoidea rubescens DSM 1968</name>
    <dbReference type="NCBI Taxonomy" id="1344418"/>
    <lineage>
        <taxon>Eukaryota</taxon>
        <taxon>Fungi</taxon>
        <taxon>Dikarya</taxon>
        <taxon>Ascomycota</taxon>
        <taxon>Saccharomycotina</taxon>
        <taxon>Saccharomycetes</taxon>
        <taxon>Ascoideaceae</taxon>
        <taxon>Ascoidea</taxon>
    </lineage>
</organism>
<name>A0A1D2VEC6_9ASCO</name>
<keyword evidence="8" id="KW-0735">Signal-anchor</keyword>
<feature type="non-terminal residue" evidence="14">
    <location>
        <position position="648"/>
    </location>
</feature>
<dbReference type="STRING" id="1344418.A0A1D2VEC6"/>
<dbReference type="GeneID" id="30967266"/>
<dbReference type="OrthoDB" id="348678at2759"/>
<evidence type="ECO:0000256" key="6">
    <source>
        <dbReference type="ARBA" id="ARBA00022692"/>
    </source>
</evidence>
<evidence type="ECO:0000313" key="14">
    <source>
        <dbReference type="EMBL" id="ODV59870.1"/>
    </source>
</evidence>
<evidence type="ECO:0000256" key="9">
    <source>
        <dbReference type="ARBA" id="ARBA00022989"/>
    </source>
</evidence>
<dbReference type="PANTHER" id="PTHR10340">
    <property type="entry name" value="SPHINGOMYELIN PHOSPHODIESTERASE"/>
    <property type="match status" value="1"/>
</dbReference>
<feature type="transmembrane region" description="Helical" evidence="13">
    <location>
        <begin position="32"/>
        <end position="50"/>
    </location>
</feature>
<comment type="subcellular location">
    <subcellularLocation>
        <location evidence="1">Vacuole membrane</location>
        <topology evidence="1">Single-pass type II membrane protein</topology>
    </subcellularLocation>
</comment>
<dbReference type="AlphaFoldDB" id="A0A1D2VEC6"/>
<dbReference type="InterPro" id="IPR029052">
    <property type="entry name" value="Metallo-depent_PP-like"/>
</dbReference>
<dbReference type="InParanoid" id="A0A1D2VEC6"/>
<evidence type="ECO:0000256" key="3">
    <source>
        <dbReference type="ARBA" id="ARBA00012459"/>
    </source>
</evidence>
<dbReference type="GO" id="GO:0005829">
    <property type="term" value="C:cytosol"/>
    <property type="evidence" value="ECO:0007669"/>
    <property type="project" value="EnsemblFungi"/>
</dbReference>
<dbReference type="Proteomes" id="UP000095038">
    <property type="component" value="Unassembled WGS sequence"/>
</dbReference>
<dbReference type="GO" id="GO:0005634">
    <property type="term" value="C:nucleus"/>
    <property type="evidence" value="ECO:0007669"/>
    <property type="project" value="EnsemblFungi"/>
</dbReference>
<evidence type="ECO:0000256" key="4">
    <source>
        <dbReference type="ARBA" id="ARBA00014458"/>
    </source>
</evidence>
<evidence type="ECO:0000256" key="11">
    <source>
        <dbReference type="ARBA" id="ARBA00023180"/>
    </source>
</evidence>
<gene>
    <name evidence="14" type="ORF">ASCRUDRAFT_76813</name>
</gene>
<keyword evidence="15" id="KW-1185">Reference proteome</keyword>
<dbReference type="FunCoup" id="A0A1D2VEC6">
    <property type="interactions" value="218"/>
</dbReference>
<evidence type="ECO:0000313" key="15">
    <source>
        <dbReference type="Proteomes" id="UP000095038"/>
    </source>
</evidence>
<evidence type="ECO:0000256" key="8">
    <source>
        <dbReference type="ARBA" id="ARBA00022968"/>
    </source>
</evidence>
<evidence type="ECO:0000256" key="1">
    <source>
        <dbReference type="ARBA" id="ARBA00004576"/>
    </source>
</evidence>
<dbReference type="GO" id="GO:0000298">
    <property type="term" value="F:endopolyphosphatase activity"/>
    <property type="evidence" value="ECO:0007669"/>
    <property type="project" value="UniProtKB-EC"/>
</dbReference>
<reference evidence="15" key="1">
    <citation type="submission" date="2016-05" db="EMBL/GenBank/DDBJ databases">
        <title>Comparative genomics of biotechnologically important yeasts.</title>
        <authorList>
            <consortium name="DOE Joint Genome Institute"/>
            <person name="Riley R."/>
            <person name="Haridas S."/>
            <person name="Wolfe K.H."/>
            <person name="Lopes M.R."/>
            <person name="Hittinger C.T."/>
            <person name="Goker M."/>
            <person name="Salamov A."/>
            <person name="Wisecaver J."/>
            <person name="Long T.M."/>
            <person name="Aerts A.L."/>
            <person name="Barry K."/>
            <person name="Choi C."/>
            <person name="Clum A."/>
            <person name="Coughlan A.Y."/>
            <person name="Deshpande S."/>
            <person name="Douglass A.P."/>
            <person name="Hanson S.J."/>
            <person name="Klenk H.-P."/>
            <person name="Labutti K."/>
            <person name="Lapidus A."/>
            <person name="Lindquist E."/>
            <person name="Lipzen A."/>
            <person name="Meier-Kolthoff J.P."/>
            <person name="Ohm R.A."/>
            <person name="Otillar R.P."/>
            <person name="Pangilinan J."/>
            <person name="Peng Y."/>
            <person name="Rokas A."/>
            <person name="Rosa C.A."/>
            <person name="Scheuner C."/>
            <person name="Sibirny A.A."/>
            <person name="Slot J.C."/>
            <person name="Stielow J.B."/>
            <person name="Sun H."/>
            <person name="Kurtzman C.P."/>
            <person name="Blackwell M."/>
            <person name="Grigoriev I.V."/>
            <person name="Jeffries T.W."/>
        </authorList>
    </citation>
    <scope>NUCLEOTIDE SEQUENCE [LARGE SCALE GENOMIC DNA]</scope>
    <source>
        <strain evidence="15">DSM 1968</strain>
    </source>
</reference>
<dbReference type="PANTHER" id="PTHR10340:SF55">
    <property type="entry name" value="ENDOPOLYPHOSPHATASE"/>
    <property type="match status" value="1"/>
</dbReference>
<evidence type="ECO:0000256" key="2">
    <source>
        <dbReference type="ARBA" id="ARBA00010399"/>
    </source>
</evidence>